<organism evidence="1 2">
    <name type="scientific">Opisthorchis viverrini</name>
    <name type="common">Southeast Asian liver fluke</name>
    <dbReference type="NCBI Taxonomy" id="6198"/>
    <lineage>
        <taxon>Eukaryota</taxon>
        <taxon>Metazoa</taxon>
        <taxon>Spiralia</taxon>
        <taxon>Lophotrochozoa</taxon>
        <taxon>Platyhelminthes</taxon>
        <taxon>Trematoda</taxon>
        <taxon>Digenea</taxon>
        <taxon>Opisthorchiida</taxon>
        <taxon>Opisthorchiata</taxon>
        <taxon>Opisthorchiidae</taxon>
        <taxon>Opisthorchis</taxon>
    </lineage>
</organism>
<reference evidence="1 2" key="1">
    <citation type="submission" date="2013-11" db="EMBL/GenBank/DDBJ databases">
        <title>Opisthorchis viverrini - life in the bile duct.</title>
        <authorList>
            <person name="Young N.D."/>
            <person name="Nagarajan N."/>
            <person name="Lin S.J."/>
            <person name="Korhonen P.K."/>
            <person name="Jex A.R."/>
            <person name="Hall R.S."/>
            <person name="Safavi-Hemami H."/>
            <person name="Kaewkong W."/>
            <person name="Bertrand D."/>
            <person name="Gao S."/>
            <person name="Seet Q."/>
            <person name="Wongkham S."/>
            <person name="Teh B.T."/>
            <person name="Wongkham C."/>
            <person name="Intapan P.M."/>
            <person name="Maleewong W."/>
            <person name="Yang X."/>
            <person name="Hu M."/>
            <person name="Wang Z."/>
            <person name="Hofmann A."/>
            <person name="Sternberg P.W."/>
            <person name="Tan P."/>
            <person name="Wang J."/>
            <person name="Gasser R.B."/>
        </authorList>
    </citation>
    <scope>NUCLEOTIDE SEQUENCE [LARGE SCALE GENOMIC DNA]</scope>
</reference>
<evidence type="ECO:0000313" key="2">
    <source>
        <dbReference type="Proteomes" id="UP000054324"/>
    </source>
</evidence>
<name>A0A074ZVV1_OPIVI</name>
<dbReference type="KEGG" id="ovi:T265_05461"/>
<dbReference type="AlphaFoldDB" id="A0A074ZVV1"/>
<dbReference type="Proteomes" id="UP000054324">
    <property type="component" value="Unassembled WGS sequence"/>
</dbReference>
<protein>
    <submittedName>
        <fullName evidence="1">Uncharacterized protein</fullName>
    </submittedName>
</protein>
<accession>A0A074ZVV1</accession>
<keyword evidence="2" id="KW-1185">Reference proteome</keyword>
<proteinExistence type="predicted"/>
<dbReference type="OrthoDB" id="7614184at2759"/>
<sequence>MKLCTRIMEDNAARSLKKKTSQQQQEQATRRVVLPYIKNTSELATRLLAQKGVFVDHKQNATLRKLISRPKDNRD</sequence>
<dbReference type="GeneID" id="20319643"/>
<dbReference type="RefSeq" id="XP_009168736.1">
    <property type="nucleotide sequence ID" value="XM_009170472.1"/>
</dbReference>
<evidence type="ECO:0000313" key="1">
    <source>
        <dbReference type="EMBL" id="KER27500.1"/>
    </source>
</evidence>
<dbReference type="CTD" id="20319643"/>
<gene>
    <name evidence="1" type="ORF">T265_05461</name>
</gene>
<dbReference type="EMBL" id="KL596721">
    <property type="protein sequence ID" value="KER27500.1"/>
    <property type="molecule type" value="Genomic_DNA"/>
</dbReference>